<dbReference type="Pfam" id="PF03682">
    <property type="entry name" value="UPF0158"/>
    <property type="match status" value="1"/>
</dbReference>
<reference evidence="3" key="1">
    <citation type="submission" date="2015-01" db="EMBL/GenBank/DDBJ databases">
        <authorList>
            <person name="Manzoor Shahid"/>
            <person name="Zubair Saima"/>
        </authorList>
    </citation>
    <scope>NUCLEOTIDE SEQUENCE [LARGE SCALE GENOMIC DNA]</scope>
    <source>
        <strain evidence="3">V1</strain>
    </source>
</reference>
<accession>A0A0B7GSZ6</accession>
<evidence type="ECO:0000259" key="1">
    <source>
        <dbReference type="PROSITE" id="PS51186"/>
    </source>
</evidence>
<dbReference type="Proteomes" id="UP000042527">
    <property type="component" value="Unassembled WGS sequence"/>
</dbReference>
<proteinExistence type="predicted"/>
<dbReference type="OrthoDB" id="367880at2"/>
<gene>
    <name evidence="2" type="ORF">TPHV1_200054</name>
</gene>
<dbReference type="GeneID" id="57754150"/>
<dbReference type="SUPFAM" id="SSF55729">
    <property type="entry name" value="Acyl-CoA N-acyltransferases (Nat)"/>
    <property type="match status" value="1"/>
</dbReference>
<keyword evidence="2" id="KW-0808">Transferase</keyword>
<protein>
    <submittedName>
        <fullName evidence="2">Acetyltransferase, GNAT family</fullName>
    </submittedName>
</protein>
<dbReference type="GO" id="GO:0016747">
    <property type="term" value="F:acyltransferase activity, transferring groups other than amino-acyl groups"/>
    <property type="evidence" value="ECO:0007669"/>
    <property type="project" value="InterPro"/>
</dbReference>
<keyword evidence="3" id="KW-1185">Reference proteome</keyword>
<dbReference type="InterPro" id="IPR016181">
    <property type="entry name" value="Acyl_CoA_acyltransferase"/>
</dbReference>
<organism evidence="2 3">
    <name type="scientific">Treponema phagedenis</name>
    <dbReference type="NCBI Taxonomy" id="162"/>
    <lineage>
        <taxon>Bacteria</taxon>
        <taxon>Pseudomonadati</taxon>
        <taxon>Spirochaetota</taxon>
        <taxon>Spirochaetia</taxon>
        <taxon>Spirochaetales</taxon>
        <taxon>Treponemataceae</taxon>
        <taxon>Treponema</taxon>
    </lineage>
</organism>
<evidence type="ECO:0000313" key="3">
    <source>
        <dbReference type="Proteomes" id="UP000042527"/>
    </source>
</evidence>
<dbReference type="CDD" id="cd04301">
    <property type="entry name" value="NAT_SF"/>
    <property type="match status" value="1"/>
</dbReference>
<dbReference type="PROSITE" id="PS51186">
    <property type="entry name" value="GNAT"/>
    <property type="match status" value="1"/>
</dbReference>
<feature type="domain" description="N-acetyltransferase" evidence="1">
    <location>
        <begin position="173"/>
        <end position="313"/>
    </location>
</feature>
<dbReference type="AlphaFoldDB" id="A0A0B7GSZ6"/>
<sequence>MIISNGMDIFLSPETIGELIFAMENQHDRYLFDIQTGKCINQTDAITAIENEPENRFYAIPDWNSSCGFRVMERFTAEIRNPVLREQLRDIFSQRKGVFKNFKEALKDFPEIEHRWYKFKEAEMRAVIYAWFNDLREQHNLEPLCFEEEETGDLIREDFVFETVPLKTLSSSFLIDFLRDSSAMPLNHENQDAFSLFEYSLLQELCIEEIALKDTENSTVILIKNDEEVIGCCLLLPSKGQSLEIPVFRILPEYRGFGLGKELLHKAISFADDTMFRFLQLTDRWLPSYFYTTMESAGFRQLGLIFSKKCTYE</sequence>
<dbReference type="Gene3D" id="3.40.630.30">
    <property type="match status" value="1"/>
</dbReference>
<name>A0A0B7GSZ6_TREPH</name>
<dbReference type="RefSeq" id="WP_052812543.1">
    <property type="nucleotide sequence ID" value="NZ_CDNC01000013.1"/>
</dbReference>
<dbReference type="InterPro" id="IPR000182">
    <property type="entry name" value="GNAT_dom"/>
</dbReference>
<dbReference type="InterPro" id="IPR005361">
    <property type="entry name" value="UPF0158"/>
</dbReference>
<dbReference type="Pfam" id="PF00583">
    <property type="entry name" value="Acetyltransf_1"/>
    <property type="match status" value="1"/>
</dbReference>
<evidence type="ECO:0000313" key="2">
    <source>
        <dbReference type="EMBL" id="CEM61764.1"/>
    </source>
</evidence>
<dbReference type="EMBL" id="CDNC01000013">
    <property type="protein sequence ID" value="CEM61764.1"/>
    <property type="molecule type" value="Genomic_DNA"/>
</dbReference>